<protein>
    <recommendedName>
        <fullName evidence="3">Thioredoxin domain-containing protein</fullName>
    </recommendedName>
</protein>
<name>A0AAE0MHE5_9PEZI</name>
<dbReference type="InterPro" id="IPR036249">
    <property type="entry name" value="Thioredoxin-like_sf"/>
</dbReference>
<evidence type="ECO:0000313" key="1">
    <source>
        <dbReference type="EMBL" id="KAK3331084.1"/>
    </source>
</evidence>
<reference evidence="1" key="2">
    <citation type="submission" date="2023-06" db="EMBL/GenBank/DDBJ databases">
        <authorList>
            <consortium name="Lawrence Berkeley National Laboratory"/>
            <person name="Haridas S."/>
            <person name="Hensen N."/>
            <person name="Bonometti L."/>
            <person name="Westerberg I."/>
            <person name="Brannstrom I.O."/>
            <person name="Guillou S."/>
            <person name="Cros-Aarteil S."/>
            <person name="Calhoun S."/>
            <person name="Kuo A."/>
            <person name="Mondo S."/>
            <person name="Pangilinan J."/>
            <person name="Riley R."/>
            <person name="Labutti K."/>
            <person name="Andreopoulos B."/>
            <person name="Lipzen A."/>
            <person name="Chen C."/>
            <person name="Yanf M."/>
            <person name="Daum C."/>
            <person name="Ng V."/>
            <person name="Clum A."/>
            <person name="Steindorff A."/>
            <person name="Ohm R."/>
            <person name="Martin F."/>
            <person name="Silar P."/>
            <person name="Natvig D."/>
            <person name="Lalanne C."/>
            <person name="Gautier V."/>
            <person name="Ament-Velasquez S.L."/>
            <person name="Kruys A."/>
            <person name="Hutchinson M.I."/>
            <person name="Powell A.J."/>
            <person name="Barry K."/>
            <person name="Miller A.N."/>
            <person name="Grigoriev I.V."/>
            <person name="Debuchy R."/>
            <person name="Gladieux P."/>
            <person name="Thoren M.H."/>
            <person name="Johannesson H."/>
        </authorList>
    </citation>
    <scope>NUCLEOTIDE SEQUENCE</scope>
    <source>
        <strain evidence="1">CBS 118394</strain>
    </source>
</reference>
<proteinExistence type="predicted"/>
<dbReference type="SUPFAM" id="SSF52833">
    <property type="entry name" value="Thioredoxin-like"/>
    <property type="match status" value="1"/>
</dbReference>
<keyword evidence="2" id="KW-1185">Reference proteome</keyword>
<gene>
    <name evidence="1" type="ORF">B0H66DRAFT_88198</name>
</gene>
<comment type="caution">
    <text evidence="1">The sequence shown here is derived from an EMBL/GenBank/DDBJ whole genome shotgun (WGS) entry which is preliminary data.</text>
</comment>
<sequence length="239" mass="26072">MSTSHCRTTKDRSIGSMHIVRPSSVVPSVRLLPVAALAAFTCNPQPASQARFSTSRKAETRNQVYASVRNLDQFHTYQLLSASSRTPLLTLWTTSYCPTCRTVAPLIQSIIEAGVGEAEGGVGYCEVEYDAPDLMAAGLGLTYMINTVPTLLSFDVQEAQVATKISDGRKLSDRRFLEEWYVIFWCCGRVSKRPSLTGTTPGFATRRDDTAPVEEVVVLSSGIFSTAYSASPHDADLFS</sequence>
<organism evidence="1 2">
    <name type="scientific">Apodospora peruviana</name>
    <dbReference type="NCBI Taxonomy" id="516989"/>
    <lineage>
        <taxon>Eukaryota</taxon>
        <taxon>Fungi</taxon>
        <taxon>Dikarya</taxon>
        <taxon>Ascomycota</taxon>
        <taxon>Pezizomycotina</taxon>
        <taxon>Sordariomycetes</taxon>
        <taxon>Sordariomycetidae</taxon>
        <taxon>Sordariales</taxon>
        <taxon>Lasiosphaeriaceae</taxon>
        <taxon>Apodospora</taxon>
    </lineage>
</organism>
<accession>A0AAE0MHE5</accession>
<dbReference type="EMBL" id="JAUEDM010000001">
    <property type="protein sequence ID" value="KAK3331084.1"/>
    <property type="molecule type" value="Genomic_DNA"/>
</dbReference>
<evidence type="ECO:0008006" key="3">
    <source>
        <dbReference type="Google" id="ProtNLM"/>
    </source>
</evidence>
<dbReference type="Proteomes" id="UP001283341">
    <property type="component" value="Unassembled WGS sequence"/>
</dbReference>
<reference evidence="1" key="1">
    <citation type="journal article" date="2023" name="Mol. Phylogenet. Evol.">
        <title>Genome-scale phylogeny and comparative genomics of the fungal order Sordariales.</title>
        <authorList>
            <person name="Hensen N."/>
            <person name="Bonometti L."/>
            <person name="Westerberg I."/>
            <person name="Brannstrom I.O."/>
            <person name="Guillou S."/>
            <person name="Cros-Aarteil S."/>
            <person name="Calhoun S."/>
            <person name="Haridas S."/>
            <person name="Kuo A."/>
            <person name="Mondo S."/>
            <person name="Pangilinan J."/>
            <person name="Riley R."/>
            <person name="LaButti K."/>
            <person name="Andreopoulos B."/>
            <person name="Lipzen A."/>
            <person name="Chen C."/>
            <person name="Yan M."/>
            <person name="Daum C."/>
            <person name="Ng V."/>
            <person name="Clum A."/>
            <person name="Steindorff A."/>
            <person name="Ohm R.A."/>
            <person name="Martin F."/>
            <person name="Silar P."/>
            <person name="Natvig D.O."/>
            <person name="Lalanne C."/>
            <person name="Gautier V."/>
            <person name="Ament-Velasquez S.L."/>
            <person name="Kruys A."/>
            <person name="Hutchinson M.I."/>
            <person name="Powell A.J."/>
            <person name="Barry K."/>
            <person name="Miller A.N."/>
            <person name="Grigoriev I.V."/>
            <person name="Debuchy R."/>
            <person name="Gladieux P."/>
            <person name="Hiltunen Thoren M."/>
            <person name="Johannesson H."/>
        </authorList>
    </citation>
    <scope>NUCLEOTIDE SEQUENCE</scope>
    <source>
        <strain evidence="1">CBS 118394</strain>
    </source>
</reference>
<evidence type="ECO:0000313" key="2">
    <source>
        <dbReference type="Proteomes" id="UP001283341"/>
    </source>
</evidence>
<dbReference type="AlphaFoldDB" id="A0AAE0MHE5"/>